<dbReference type="STRING" id="141349.BN1232_00301"/>
<organism evidence="1 2">
    <name type="scientific">Mycobacterium lentiflavum</name>
    <dbReference type="NCBI Taxonomy" id="141349"/>
    <lineage>
        <taxon>Bacteria</taxon>
        <taxon>Bacillati</taxon>
        <taxon>Actinomycetota</taxon>
        <taxon>Actinomycetes</taxon>
        <taxon>Mycobacteriales</taxon>
        <taxon>Mycobacteriaceae</taxon>
        <taxon>Mycobacterium</taxon>
        <taxon>Mycobacterium simiae complex</taxon>
    </lineage>
</organism>
<dbReference type="EMBL" id="CTEE01000001">
    <property type="protein sequence ID" value="CQD02992.1"/>
    <property type="molecule type" value="Genomic_DNA"/>
</dbReference>
<dbReference type="Proteomes" id="UP000199251">
    <property type="component" value="Unassembled WGS sequence"/>
</dbReference>
<dbReference type="AlphaFoldDB" id="A0A0E4GUK2"/>
<reference evidence="1 2" key="1">
    <citation type="submission" date="2015-03" db="EMBL/GenBank/DDBJ databases">
        <authorList>
            <person name="Urmite Genomes"/>
        </authorList>
    </citation>
    <scope>NUCLEOTIDE SEQUENCE [LARGE SCALE GENOMIC DNA]</scope>
    <source>
        <strain evidence="1 2">CSUR P1491</strain>
    </source>
</reference>
<accession>A0A0E4GUK2</accession>
<gene>
    <name evidence="1" type="ORF">BN1232_00301</name>
</gene>
<dbReference type="Gene3D" id="3.50.50.60">
    <property type="entry name" value="FAD/NAD(P)-binding domain"/>
    <property type="match status" value="1"/>
</dbReference>
<protein>
    <submittedName>
        <fullName evidence="1">Uncharacterized protein</fullName>
    </submittedName>
</protein>
<proteinExistence type="predicted"/>
<dbReference type="InterPro" id="IPR036188">
    <property type="entry name" value="FAD/NAD-bd_sf"/>
</dbReference>
<evidence type="ECO:0000313" key="2">
    <source>
        <dbReference type="Proteomes" id="UP000199251"/>
    </source>
</evidence>
<evidence type="ECO:0000313" key="1">
    <source>
        <dbReference type="EMBL" id="CQD02992.1"/>
    </source>
</evidence>
<sequence>MAEPDYEVAIIGAGPGGIAAAKLLRDTAARCTRYQHLRANAEVGQHKWDSAGGRRSRLRDYKFCAQPAAQPQPAPPVEELSA</sequence>
<dbReference type="RefSeq" id="WP_090598158.1">
    <property type="nucleotide sequence ID" value="NZ_CTEE01000001.1"/>
</dbReference>
<name>A0A0E4GUK2_MYCLN</name>
<dbReference type="SUPFAM" id="SSF51905">
    <property type="entry name" value="FAD/NAD(P)-binding domain"/>
    <property type="match status" value="1"/>
</dbReference>